<evidence type="ECO:0000256" key="1">
    <source>
        <dbReference type="ARBA" id="ARBA00005755"/>
    </source>
</evidence>
<evidence type="ECO:0000256" key="5">
    <source>
        <dbReference type="ARBA" id="ARBA00022705"/>
    </source>
</evidence>
<keyword evidence="4" id="KW-0548">Nucleotidyltransferase</keyword>
<dbReference type="GO" id="GO:0006260">
    <property type="term" value="P:DNA replication"/>
    <property type="evidence" value="ECO:0007669"/>
    <property type="project" value="UniProtKB-KW"/>
</dbReference>
<dbReference type="EC" id="2.7.7.7" evidence="2"/>
<proteinExistence type="inferred from homology"/>
<dbReference type="AlphaFoldDB" id="A0A0F8ZG88"/>
<feature type="domain" description="DNA-directed DNA polymerase family B mitochondria/virus" evidence="9">
    <location>
        <begin position="2"/>
        <end position="147"/>
    </location>
</feature>
<evidence type="ECO:0000313" key="10">
    <source>
        <dbReference type="EMBL" id="KKK84990.1"/>
    </source>
</evidence>
<dbReference type="GO" id="GO:0000166">
    <property type="term" value="F:nucleotide binding"/>
    <property type="evidence" value="ECO:0007669"/>
    <property type="project" value="InterPro"/>
</dbReference>
<evidence type="ECO:0000256" key="3">
    <source>
        <dbReference type="ARBA" id="ARBA00022679"/>
    </source>
</evidence>
<reference evidence="10" key="1">
    <citation type="journal article" date="2015" name="Nature">
        <title>Complex archaea that bridge the gap between prokaryotes and eukaryotes.</title>
        <authorList>
            <person name="Spang A."/>
            <person name="Saw J.H."/>
            <person name="Jorgensen S.L."/>
            <person name="Zaremba-Niedzwiedzka K."/>
            <person name="Martijn J."/>
            <person name="Lind A.E."/>
            <person name="van Eijk R."/>
            <person name="Schleper C."/>
            <person name="Guy L."/>
            <person name="Ettema T.J."/>
        </authorList>
    </citation>
    <scope>NUCLEOTIDE SEQUENCE</scope>
</reference>
<evidence type="ECO:0000259" key="9">
    <source>
        <dbReference type="Pfam" id="PF03175"/>
    </source>
</evidence>
<keyword evidence="6" id="KW-0239">DNA-directed DNA polymerase</keyword>
<dbReference type="EMBL" id="LAZR01051513">
    <property type="protein sequence ID" value="KKK84990.1"/>
    <property type="molecule type" value="Genomic_DNA"/>
</dbReference>
<dbReference type="SUPFAM" id="SSF56672">
    <property type="entry name" value="DNA/RNA polymerases"/>
    <property type="match status" value="1"/>
</dbReference>
<name>A0A0F8ZG88_9ZZZZ</name>
<gene>
    <name evidence="10" type="ORF">LCGC14_2777800</name>
</gene>
<evidence type="ECO:0000256" key="2">
    <source>
        <dbReference type="ARBA" id="ARBA00012417"/>
    </source>
</evidence>
<evidence type="ECO:0000256" key="6">
    <source>
        <dbReference type="ARBA" id="ARBA00022932"/>
    </source>
</evidence>
<protein>
    <recommendedName>
        <fullName evidence="2">DNA-directed DNA polymerase</fullName>
        <ecNumber evidence="2">2.7.7.7</ecNumber>
    </recommendedName>
</protein>
<keyword evidence="3" id="KW-0808">Transferase</keyword>
<feature type="non-terminal residue" evidence="10">
    <location>
        <position position="1"/>
    </location>
</feature>
<dbReference type="GO" id="GO:0003887">
    <property type="term" value="F:DNA-directed DNA polymerase activity"/>
    <property type="evidence" value="ECO:0007669"/>
    <property type="project" value="UniProtKB-KW"/>
</dbReference>
<dbReference type="Pfam" id="PF03175">
    <property type="entry name" value="DNA_pol_B_2"/>
    <property type="match status" value="1"/>
</dbReference>
<accession>A0A0F8ZG88</accession>
<evidence type="ECO:0000256" key="8">
    <source>
        <dbReference type="ARBA" id="ARBA00049244"/>
    </source>
</evidence>
<evidence type="ECO:0000256" key="4">
    <source>
        <dbReference type="ARBA" id="ARBA00022695"/>
    </source>
</evidence>
<evidence type="ECO:0000256" key="7">
    <source>
        <dbReference type="ARBA" id="ARBA00023125"/>
    </source>
</evidence>
<organism evidence="10">
    <name type="scientific">marine sediment metagenome</name>
    <dbReference type="NCBI Taxonomy" id="412755"/>
    <lineage>
        <taxon>unclassified sequences</taxon>
        <taxon>metagenomes</taxon>
        <taxon>ecological metagenomes</taxon>
    </lineage>
</organism>
<keyword evidence="5" id="KW-0235">DNA replication</keyword>
<dbReference type="InterPro" id="IPR004868">
    <property type="entry name" value="DNA-dir_DNA_pol_B_mt/vir"/>
</dbReference>
<comment type="caution">
    <text evidence="10">The sequence shown here is derived from an EMBL/GenBank/DDBJ whole genome shotgun (WGS) entry which is preliminary data.</text>
</comment>
<keyword evidence="7" id="KW-0238">DNA-binding</keyword>
<comment type="similarity">
    <text evidence="1">Belongs to the DNA polymerase type-B family.</text>
</comment>
<comment type="catalytic activity">
    <reaction evidence="8">
        <text>DNA(n) + a 2'-deoxyribonucleoside 5'-triphosphate = DNA(n+1) + diphosphate</text>
        <dbReference type="Rhea" id="RHEA:22508"/>
        <dbReference type="Rhea" id="RHEA-COMP:17339"/>
        <dbReference type="Rhea" id="RHEA-COMP:17340"/>
        <dbReference type="ChEBI" id="CHEBI:33019"/>
        <dbReference type="ChEBI" id="CHEBI:61560"/>
        <dbReference type="ChEBI" id="CHEBI:173112"/>
        <dbReference type="EC" id="2.7.7.7"/>
    </reaction>
</comment>
<dbReference type="GO" id="GO:0003677">
    <property type="term" value="F:DNA binding"/>
    <property type="evidence" value="ECO:0007669"/>
    <property type="project" value="UniProtKB-KW"/>
</dbReference>
<sequence length="253" mass="29796">GKAYLYDINSAYPYALTQIPDITDGRWIKRKSIHHDATMGFFKILARIPDCKYVPPFAFRFNYSILFPSGEFETYCTLDELKACDDCNYYTILDSYQFIPRGKFYPFREFVNTMYQKRMKLKQDKDPLELPFKIILNSIYGKTGQKIRGRIGNMFNPVLFSFITGYTRAQLYKFTRQNRLEKQDISDIYFALDRDAMSEVVKVAEEFMGMGKQVYIVDIPEKDPADLGFTRFTELMNKTEPLTFSKLMRYKIA</sequence>
<dbReference type="InterPro" id="IPR043502">
    <property type="entry name" value="DNA/RNA_pol_sf"/>
</dbReference>